<sequence>MRIGKKLKAHRGQGLSKQEFQQLTNTKDELLSCNNFLSTNTIGVLFIITINPKKISAKTTLFDLINEYSTIPQEQEILVTMHSVFRVVDMKHPSSNSRRWKIKLMLKDDKDSQLAVLSRRMKEEIDDKGWYRMGK</sequence>
<evidence type="ECO:0000313" key="2">
    <source>
        <dbReference type="Proteomes" id="UP000663866"/>
    </source>
</evidence>
<protein>
    <submittedName>
        <fullName evidence="1">Uncharacterized protein</fullName>
    </submittedName>
</protein>
<accession>A0A819CAC3</accession>
<proteinExistence type="predicted"/>
<dbReference type="SUPFAM" id="SSF56399">
    <property type="entry name" value="ADP-ribosylation"/>
    <property type="match status" value="1"/>
</dbReference>
<name>A0A819CAC3_9BILA</name>
<keyword evidence="2" id="KW-1185">Reference proteome</keyword>
<reference evidence="1" key="1">
    <citation type="submission" date="2021-02" db="EMBL/GenBank/DDBJ databases">
        <authorList>
            <person name="Nowell W R."/>
        </authorList>
    </citation>
    <scope>NUCLEOTIDE SEQUENCE</scope>
</reference>
<evidence type="ECO:0000313" key="1">
    <source>
        <dbReference type="EMBL" id="CAF3811334.1"/>
    </source>
</evidence>
<dbReference type="Proteomes" id="UP000663866">
    <property type="component" value="Unassembled WGS sequence"/>
</dbReference>
<organism evidence="1 2">
    <name type="scientific">Rotaria magnacalcarata</name>
    <dbReference type="NCBI Taxonomy" id="392030"/>
    <lineage>
        <taxon>Eukaryota</taxon>
        <taxon>Metazoa</taxon>
        <taxon>Spiralia</taxon>
        <taxon>Gnathifera</taxon>
        <taxon>Rotifera</taxon>
        <taxon>Eurotatoria</taxon>
        <taxon>Bdelloidea</taxon>
        <taxon>Philodinida</taxon>
        <taxon>Philodinidae</taxon>
        <taxon>Rotaria</taxon>
    </lineage>
</organism>
<dbReference type="AlphaFoldDB" id="A0A819CAC3"/>
<comment type="caution">
    <text evidence="1">The sequence shown here is derived from an EMBL/GenBank/DDBJ whole genome shotgun (WGS) entry which is preliminary data.</text>
</comment>
<gene>
    <name evidence="1" type="ORF">OVN521_LOCUS4464</name>
</gene>
<dbReference type="EMBL" id="CAJOBG010000413">
    <property type="protein sequence ID" value="CAF3811334.1"/>
    <property type="molecule type" value="Genomic_DNA"/>
</dbReference>